<feature type="transmembrane region" description="Helical" evidence="1">
    <location>
        <begin position="13"/>
        <end position="34"/>
    </location>
</feature>
<protein>
    <submittedName>
        <fullName evidence="2">Uncharacterized protein</fullName>
    </submittedName>
</protein>
<evidence type="ECO:0000313" key="2">
    <source>
        <dbReference type="EMBL" id="VHO05634.1"/>
    </source>
</evidence>
<dbReference type="AlphaFoldDB" id="A0A486XSU0"/>
<organism evidence="2">
    <name type="scientific">Rheinheimera sp. BAL341</name>
    <dbReference type="NCBI Taxonomy" id="1708203"/>
    <lineage>
        <taxon>Bacteria</taxon>
        <taxon>Pseudomonadati</taxon>
        <taxon>Pseudomonadota</taxon>
        <taxon>Gammaproteobacteria</taxon>
        <taxon>Chromatiales</taxon>
        <taxon>Chromatiaceae</taxon>
        <taxon>Rheinheimera</taxon>
    </lineage>
</organism>
<reference evidence="2" key="1">
    <citation type="submission" date="2019-04" db="EMBL/GenBank/DDBJ databases">
        <authorList>
            <person name="Brambilla D."/>
        </authorList>
    </citation>
    <scope>NUCLEOTIDE SEQUENCE</scope>
    <source>
        <strain evidence="2">BAL1</strain>
    </source>
</reference>
<gene>
    <name evidence="2" type="ORF">BAL341_2718</name>
</gene>
<keyword evidence="1" id="KW-1133">Transmembrane helix</keyword>
<proteinExistence type="predicted"/>
<evidence type="ECO:0000256" key="1">
    <source>
        <dbReference type="SAM" id="Phobius"/>
    </source>
</evidence>
<name>A0A486XSU0_9GAMM</name>
<sequence>MNMFYVVENIHEILILAAGTAAALMILTCTIFCFPKDDQ</sequence>
<keyword evidence="1" id="KW-0812">Transmembrane</keyword>
<accession>A0A486XSU0</accession>
<dbReference type="EMBL" id="CAAJGR010000132">
    <property type="protein sequence ID" value="VHO05634.1"/>
    <property type="molecule type" value="Genomic_DNA"/>
</dbReference>
<keyword evidence="1" id="KW-0472">Membrane</keyword>